<dbReference type="AlphaFoldDB" id="A0A3Q7IAE2"/>
<dbReference type="Gramene" id="Solyc09g097915.1.1">
    <property type="protein sequence ID" value="Solyc09g097915.1.1"/>
    <property type="gene ID" value="Solyc09g097915.1"/>
</dbReference>
<protein>
    <submittedName>
        <fullName evidence="1">Uncharacterized protein</fullName>
    </submittedName>
</protein>
<evidence type="ECO:0000313" key="2">
    <source>
        <dbReference type="Proteomes" id="UP000004994"/>
    </source>
</evidence>
<accession>A0A3Q7IAE2</accession>
<dbReference type="Proteomes" id="UP000004994">
    <property type="component" value="Chromosome 9"/>
</dbReference>
<sequence>MDSSSNFYPNLHLHSILLEDPFPRILLTTKFLHLVRLSDICGIDLGEAARELASCRRHLNSKL</sequence>
<name>A0A3Q7IAE2_SOLLC</name>
<dbReference type="EnsemblPlants" id="Solyc09g097915.1.1">
    <property type="protein sequence ID" value="Solyc09g097915.1.1"/>
    <property type="gene ID" value="Solyc09g097915.1"/>
</dbReference>
<keyword evidence="2" id="KW-1185">Reference proteome</keyword>
<reference evidence="1" key="2">
    <citation type="submission" date="2019-01" db="UniProtKB">
        <authorList>
            <consortium name="EnsemblPlants"/>
        </authorList>
    </citation>
    <scope>IDENTIFICATION</scope>
    <source>
        <strain evidence="1">cv. Heinz 1706</strain>
    </source>
</reference>
<proteinExistence type="predicted"/>
<organism evidence="1">
    <name type="scientific">Solanum lycopersicum</name>
    <name type="common">Tomato</name>
    <name type="synonym">Lycopersicon esculentum</name>
    <dbReference type="NCBI Taxonomy" id="4081"/>
    <lineage>
        <taxon>Eukaryota</taxon>
        <taxon>Viridiplantae</taxon>
        <taxon>Streptophyta</taxon>
        <taxon>Embryophyta</taxon>
        <taxon>Tracheophyta</taxon>
        <taxon>Spermatophyta</taxon>
        <taxon>Magnoliopsida</taxon>
        <taxon>eudicotyledons</taxon>
        <taxon>Gunneridae</taxon>
        <taxon>Pentapetalae</taxon>
        <taxon>asterids</taxon>
        <taxon>lamiids</taxon>
        <taxon>Solanales</taxon>
        <taxon>Solanaceae</taxon>
        <taxon>Solanoideae</taxon>
        <taxon>Solaneae</taxon>
        <taxon>Solanum</taxon>
        <taxon>Solanum subgen. Lycopersicon</taxon>
    </lineage>
</organism>
<dbReference type="InParanoid" id="A0A3Q7IAE2"/>
<reference evidence="1" key="1">
    <citation type="journal article" date="2012" name="Nature">
        <title>The tomato genome sequence provides insights into fleshy fruit evolution.</title>
        <authorList>
            <consortium name="Tomato Genome Consortium"/>
        </authorList>
    </citation>
    <scope>NUCLEOTIDE SEQUENCE [LARGE SCALE GENOMIC DNA]</scope>
    <source>
        <strain evidence="1">cv. Heinz 1706</strain>
    </source>
</reference>
<evidence type="ECO:0000313" key="1">
    <source>
        <dbReference type="EnsemblPlants" id="Solyc09g097915.1.1"/>
    </source>
</evidence>